<reference evidence="2" key="3">
    <citation type="submission" date="2014-01" db="EMBL/GenBank/DDBJ databases">
        <title>Evolution of pathogenesis and genome organization in the Tremellales.</title>
        <authorList>
            <person name="Cuomo C."/>
            <person name="Litvintseva A."/>
            <person name="Heitman J."/>
            <person name="Chen Y."/>
            <person name="Sun S."/>
            <person name="Springer D."/>
            <person name="Dromer F."/>
            <person name="Young S."/>
            <person name="Zeng Q."/>
            <person name="Chapman S."/>
            <person name="Gujja S."/>
            <person name="Saif S."/>
            <person name="Birren B."/>
        </authorList>
    </citation>
    <scope>NUCLEOTIDE SEQUENCE</scope>
    <source>
        <strain evidence="2">CBS 10118</strain>
    </source>
</reference>
<dbReference type="GeneID" id="30209965"/>
<dbReference type="EMBL" id="KI894022">
    <property type="protein sequence ID" value="OCF24108.1"/>
    <property type="molecule type" value="Genomic_DNA"/>
</dbReference>
<evidence type="ECO:0000313" key="4">
    <source>
        <dbReference type="Proteomes" id="UP000092730"/>
    </source>
</evidence>
<dbReference type="VEuPathDB" id="FungiDB:I302_05566"/>
<keyword evidence="4" id="KW-1185">Reference proteome</keyword>
<gene>
    <name evidence="2" type="ORF">I302_05566</name>
    <name evidence="3" type="ORF">I302_107168</name>
</gene>
<dbReference type="RefSeq" id="XP_019045178.1">
    <property type="nucleotide sequence ID" value="XM_019192181.1"/>
</dbReference>
<dbReference type="STRING" id="1296100.A0A1B9FZA5"/>
<protein>
    <recommendedName>
        <fullName evidence="1">AB hydrolase-1 domain-containing protein</fullName>
    </recommendedName>
</protein>
<dbReference type="Gene3D" id="3.40.50.1820">
    <property type="entry name" value="alpha/beta hydrolase"/>
    <property type="match status" value="1"/>
</dbReference>
<feature type="domain" description="AB hydrolase-1" evidence="1">
    <location>
        <begin position="22"/>
        <end position="146"/>
    </location>
</feature>
<name>A0A1B9FZA5_9TREE</name>
<evidence type="ECO:0000313" key="3">
    <source>
        <dbReference type="EMBL" id="WVW85131.1"/>
    </source>
</evidence>
<evidence type="ECO:0000313" key="2">
    <source>
        <dbReference type="EMBL" id="OCF24108.1"/>
    </source>
</evidence>
<accession>A0A1B9FZA5</accession>
<evidence type="ECO:0000259" key="1">
    <source>
        <dbReference type="Pfam" id="PF00561"/>
    </source>
</evidence>
<reference evidence="3" key="4">
    <citation type="submission" date="2024-02" db="EMBL/GenBank/DDBJ databases">
        <title>Comparative genomics of Cryptococcus and Kwoniella reveals pathogenesis evolution and contrasting modes of karyotype evolution via chromosome fusion or intercentromeric recombination.</title>
        <authorList>
            <person name="Coelho M.A."/>
            <person name="David-Palma M."/>
            <person name="Shea T."/>
            <person name="Bowers K."/>
            <person name="McGinley-Smith S."/>
            <person name="Mohammad A.W."/>
            <person name="Gnirke A."/>
            <person name="Yurkov A.M."/>
            <person name="Nowrousian M."/>
            <person name="Sun S."/>
            <person name="Cuomo C.A."/>
            <person name="Heitman J."/>
        </authorList>
    </citation>
    <scope>NUCLEOTIDE SEQUENCE</scope>
    <source>
        <strain evidence="3">CBS 10118</strain>
    </source>
</reference>
<sequence length="293" mass="33456">MTPFEGFEIKGIASASGDKEKAVLLLHGYPQTGHIWHKIAPKLAERYTVVVADLRGYGQSSKPPGSENHEEYCKREMAEDQVQVMQHFGFSSFYIIAHDRGARVSHRLALDHPGRVRGMMLLDIAPTLYMYDHTDMAFAKGYWHWFFLIQPSPGPENMIMSGPEAFWNNMAGRPSHKGVKWSNEDLKEYKEKFFTPECIHATCEDYRASATIDLTHDRQSLSSGEKLSIPRLVVLWGKKGMIQSYHSGDVVGLWKEWTDGKVEVRGKGVEGGHYIPEERWEDVLEESEWLLRG</sequence>
<reference evidence="3" key="2">
    <citation type="submission" date="2013-07" db="EMBL/GenBank/DDBJ databases">
        <authorList>
            <consortium name="The Broad Institute Genome Sequencing Platform"/>
            <person name="Cuomo C."/>
            <person name="Litvintseva A."/>
            <person name="Chen Y."/>
            <person name="Heitman J."/>
            <person name="Sun S."/>
            <person name="Springer D."/>
            <person name="Dromer F."/>
            <person name="Young S.K."/>
            <person name="Zeng Q."/>
            <person name="Gargeya S."/>
            <person name="Fitzgerald M."/>
            <person name="Abouelleil A."/>
            <person name="Alvarado L."/>
            <person name="Berlin A.M."/>
            <person name="Chapman S.B."/>
            <person name="Dewar J."/>
            <person name="Goldberg J."/>
            <person name="Griggs A."/>
            <person name="Gujja S."/>
            <person name="Hansen M."/>
            <person name="Howarth C."/>
            <person name="Imamovic A."/>
            <person name="Larimer J."/>
            <person name="McCowan C."/>
            <person name="Murphy C."/>
            <person name="Pearson M."/>
            <person name="Priest M."/>
            <person name="Roberts A."/>
            <person name="Saif S."/>
            <person name="Shea T."/>
            <person name="Sykes S."/>
            <person name="Wortman J."/>
            <person name="Nusbaum C."/>
            <person name="Birren B."/>
        </authorList>
    </citation>
    <scope>NUCLEOTIDE SEQUENCE</scope>
    <source>
        <strain evidence="3">CBS 10118</strain>
    </source>
</reference>
<dbReference type="KEGG" id="kbi:30209965"/>
<dbReference type="AlphaFoldDB" id="A0A1B9FZA5"/>
<dbReference type="PANTHER" id="PTHR43329">
    <property type="entry name" value="EPOXIDE HYDROLASE"/>
    <property type="match status" value="1"/>
</dbReference>
<organism evidence="2">
    <name type="scientific">Kwoniella bestiolae CBS 10118</name>
    <dbReference type="NCBI Taxonomy" id="1296100"/>
    <lineage>
        <taxon>Eukaryota</taxon>
        <taxon>Fungi</taxon>
        <taxon>Dikarya</taxon>
        <taxon>Basidiomycota</taxon>
        <taxon>Agaricomycotina</taxon>
        <taxon>Tremellomycetes</taxon>
        <taxon>Tremellales</taxon>
        <taxon>Cryptococcaceae</taxon>
        <taxon>Kwoniella</taxon>
    </lineage>
</organism>
<dbReference type="InterPro" id="IPR029058">
    <property type="entry name" value="AB_hydrolase_fold"/>
</dbReference>
<dbReference type="OrthoDB" id="6431331at2759"/>
<reference evidence="2" key="1">
    <citation type="submission" date="2013-07" db="EMBL/GenBank/DDBJ databases">
        <title>The Genome Sequence of Cryptococcus bestiolae CBS10118.</title>
        <authorList>
            <consortium name="The Broad Institute Genome Sequencing Platform"/>
            <person name="Cuomo C."/>
            <person name="Litvintseva A."/>
            <person name="Chen Y."/>
            <person name="Heitman J."/>
            <person name="Sun S."/>
            <person name="Springer D."/>
            <person name="Dromer F."/>
            <person name="Young S.K."/>
            <person name="Zeng Q."/>
            <person name="Gargeya S."/>
            <person name="Fitzgerald M."/>
            <person name="Abouelleil A."/>
            <person name="Alvarado L."/>
            <person name="Berlin A.M."/>
            <person name="Chapman S.B."/>
            <person name="Dewar J."/>
            <person name="Goldberg J."/>
            <person name="Griggs A."/>
            <person name="Gujja S."/>
            <person name="Hansen M."/>
            <person name="Howarth C."/>
            <person name="Imamovic A."/>
            <person name="Larimer J."/>
            <person name="McCowan C."/>
            <person name="Murphy C."/>
            <person name="Pearson M."/>
            <person name="Priest M."/>
            <person name="Roberts A."/>
            <person name="Saif S."/>
            <person name="Shea T."/>
            <person name="Sykes S."/>
            <person name="Wortman J."/>
            <person name="Nusbaum C."/>
            <person name="Birren B."/>
        </authorList>
    </citation>
    <scope>NUCLEOTIDE SEQUENCE [LARGE SCALE GENOMIC DNA]</scope>
    <source>
        <strain evidence="2">CBS 10118</strain>
    </source>
</reference>
<dbReference type="InterPro" id="IPR000073">
    <property type="entry name" value="AB_hydrolase_1"/>
</dbReference>
<dbReference type="EMBL" id="CP144545">
    <property type="protein sequence ID" value="WVW85131.1"/>
    <property type="molecule type" value="Genomic_DNA"/>
</dbReference>
<dbReference type="SUPFAM" id="SSF53474">
    <property type="entry name" value="alpha/beta-Hydrolases"/>
    <property type="match status" value="1"/>
</dbReference>
<proteinExistence type="predicted"/>
<dbReference type="Proteomes" id="UP000092730">
    <property type="component" value="Chromosome 5"/>
</dbReference>
<dbReference type="Pfam" id="PF00561">
    <property type="entry name" value="Abhydrolase_1"/>
    <property type="match status" value="1"/>
</dbReference>